<dbReference type="Gene3D" id="2.160.20.10">
    <property type="entry name" value="Single-stranded right-handed beta-helix, Pectin lyase-like"/>
    <property type="match status" value="1"/>
</dbReference>
<evidence type="ECO:0000313" key="1">
    <source>
        <dbReference type="EMBL" id="MBM4713643.1"/>
    </source>
</evidence>
<gene>
    <name evidence="1" type="ORF">GS551_05430</name>
</gene>
<organism evidence="1 2">
    <name type="scientific">Rhodococcus hoagii</name>
    <name type="common">Corynebacterium equii</name>
    <dbReference type="NCBI Taxonomy" id="43767"/>
    <lineage>
        <taxon>Bacteria</taxon>
        <taxon>Bacillati</taxon>
        <taxon>Actinomycetota</taxon>
        <taxon>Actinomycetes</taxon>
        <taxon>Mycobacteriales</taxon>
        <taxon>Nocardiaceae</taxon>
        <taxon>Prescottella</taxon>
    </lineage>
</organism>
<proteinExistence type="predicted"/>
<dbReference type="InterPro" id="IPR006626">
    <property type="entry name" value="PbH1"/>
</dbReference>
<accession>A0AAE2W4H6</accession>
<dbReference type="AlphaFoldDB" id="A0AAE2W4H6"/>
<reference evidence="1" key="1">
    <citation type="submission" date="2019-11" db="EMBL/GenBank/DDBJ databases">
        <title>Spread of Macrolides and rifampicin resistant Rhodococcus equi in clinical isolates in the USA.</title>
        <authorList>
            <person name="Alvarez-Narvaez S."/>
            <person name="Huber L."/>
            <person name="Cohen N.D."/>
            <person name="Slovis N."/>
            <person name="Greiter M."/>
            <person name="Giguere S."/>
            <person name="Hart K."/>
        </authorList>
    </citation>
    <scope>NUCLEOTIDE SEQUENCE</scope>
    <source>
        <strain evidence="1">Lh_5</strain>
    </source>
</reference>
<dbReference type="SMART" id="SM00710">
    <property type="entry name" value="PbH1"/>
    <property type="match status" value="7"/>
</dbReference>
<evidence type="ECO:0000313" key="2">
    <source>
        <dbReference type="Proteomes" id="UP000706122"/>
    </source>
</evidence>
<dbReference type="InterPro" id="IPR012334">
    <property type="entry name" value="Pectin_lyas_fold"/>
</dbReference>
<sequence>MTKRLVSFDDEATGTGLPAEVEQGLNATYGRVRTVNGATPDQAGNVTIEAAAPSDAELAVAVAKGSTKTKLDATYVRPTTVDLASFLNPGEAMPNDGVADARPLLQRALDAAAALTSTLGPVAIKMPPGKFRINSSVRWFNGYHVGFIGAGRAATKIYPTGEAVFGLMDPSFTIGNYLDDLVFADMTIDCTNQVSQANNVGAKGIAMRWMRNGIFQRVRCINTWATSFGCDFLQDVTFIQCTAIRSGRGVTGGHDSFGAGFGIGVGNFEIESVRFVDCYAEDSWSAGYFVERLLDIPGVASDSRGFALTGCTSVGGYNGLRDAGGDGVLTVGCHFLNASNAGVHIDGYTQSGRHGGRNGRIATSVIRGNGVGVLVGSAATGGYTFDDTEISGNLGAGVSATGQLGPGWRFINGTQVENNGAGGILIDSPLVVRLEISDCPIRNNGTGDGIRISGDVVQPKIVDNIVQGHRGIGINLPDATKFITDPFIQRNISTENSGGGYVNAKATNVADFVTGNRFGDPFTTLTNLFTTPSYESGVTQVAALSRFDAPVHVTGAGDAKSGTAYARLTVNQAGTAGARVGRVSGTLAGNYTLSTWVKVTKGAIIRPYVVGYWAANASQRTWHRGGFRATGDWQRVSMTVVLPADGSRLDLNIGLDSAAVGMTLDVDCTMVTAGTALWPYFDGNSAGAVWTGTAGSSTSALTMA</sequence>
<protein>
    <recommendedName>
        <fullName evidence="3">Right-handed parallel beta-helix repeat-containing protein</fullName>
    </recommendedName>
</protein>
<dbReference type="SUPFAM" id="SSF51126">
    <property type="entry name" value="Pectin lyase-like"/>
    <property type="match status" value="1"/>
</dbReference>
<dbReference type="Proteomes" id="UP000706122">
    <property type="component" value="Unassembled WGS sequence"/>
</dbReference>
<comment type="caution">
    <text evidence="1">The sequence shown here is derived from an EMBL/GenBank/DDBJ whole genome shotgun (WGS) entry which is preliminary data.</text>
</comment>
<dbReference type="EMBL" id="WUYC01000001">
    <property type="protein sequence ID" value="MBM4713643.1"/>
    <property type="molecule type" value="Genomic_DNA"/>
</dbReference>
<evidence type="ECO:0008006" key="3">
    <source>
        <dbReference type="Google" id="ProtNLM"/>
    </source>
</evidence>
<dbReference type="Gene3D" id="2.60.120.260">
    <property type="entry name" value="Galactose-binding domain-like"/>
    <property type="match status" value="1"/>
</dbReference>
<name>A0AAE2W4H6_RHOHA</name>
<dbReference type="InterPro" id="IPR011050">
    <property type="entry name" value="Pectin_lyase_fold/virulence"/>
</dbReference>